<proteinExistence type="predicted"/>
<sequence>MAPLAIAPAAAETAFREQWEVEFARFFTLPWRRGGDGDALPAAARSPLAKRRSADAASILSVSVGDDLYEEHFVSNLHFSWPQVSCVAECPVRGSRVVFFSYRDSSSQIQKFAVRFASYSIVEAFLSCVKDCLRDVMDIALPGNDLVCENSSLSEYTASNGLHYKFDEESSFEKPIAAYPLNMRASSDNGERSQQSLQPEFDNNIETFSSGLPPSFTELLHNSLTYTREEQPNPKTQTNRALCVGHQMDSTCSNIQIFKSPRSGYANDGSKETSSMEVGNLKSQIAKYMTDASFLEMLFKLEKVINEVGGDLSL</sequence>
<protein>
    <submittedName>
        <fullName evidence="3 4">Protein POOR HOMOLOGOUS SYNAPSIS 1-like isoform X1</fullName>
    </submittedName>
</protein>
<dbReference type="Pfam" id="PF25349">
    <property type="entry name" value="PH_PHS1"/>
    <property type="match status" value="1"/>
</dbReference>
<evidence type="ECO:0000313" key="2">
    <source>
        <dbReference type="Proteomes" id="UP000515123"/>
    </source>
</evidence>
<dbReference type="Proteomes" id="UP000515123">
    <property type="component" value="Linkage group 10"/>
</dbReference>
<accession>A0A6P5FLK2</accession>
<evidence type="ECO:0000313" key="4">
    <source>
        <dbReference type="RefSeq" id="XP_020097181.1"/>
    </source>
</evidence>
<organism evidence="4">
    <name type="scientific">Ananas comosus</name>
    <name type="common">Pineapple</name>
    <name type="synonym">Ananas ananas</name>
    <dbReference type="NCBI Taxonomy" id="4615"/>
    <lineage>
        <taxon>Eukaryota</taxon>
        <taxon>Viridiplantae</taxon>
        <taxon>Streptophyta</taxon>
        <taxon>Embryophyta</taxon>
        <taxon>Tracheophyta</taxon>
        <taxon>Spermatophyta</taxon>
        <taxon>Magnoliopsida</taxon>
        <taxon>Liliopsida</taxon>
        <taxon>Poales</taxon>
        <taxon>Bromeliaceae</taxon>
        <taxon>Bromelioideae</taxon>
        <taxon>Ananas</taxon>
    </lineage>
</organism>
<dbReference type="InterPro" id="IPR057619">
    <property type="entry name" value="PH_PHS1"/>
</dbReference>
<evidence type="ECO:0000313" key="3">
    <source>
        <dbReference type="RefSeq" id="XP_020097179.1"/>
    </source>
</evidence>
<reference evidence="2" key="1">
    <citation type="journal article" date="2015" name="Nat. Genet.">
        <title>The pineapple genome and the evolution of CAM photosynthesis.</title>
        <authorList>
            <person name="Ming R."/>
            <person name="VanBuren R."/>
            <person name="Wai C.M."/>
            <person name="Tang H."/>
            <person name="Schatz M.C."/>
            <person name="Bowers J.E."/>
            <person name="Lyons E."/>
            <person name="Wang M.L."/>
            <person name="Chen J."/>
            <person name="Biggers E."/>
            <person name="Zhang J."/>
            <person name="Huang L."/>
            <person name="Zhang L."/>
            <person name="Miao W."/>
            <person name="Zhang J."/>
            <person name="Ye Z."/>
            <person name="Miao C."/>
            <person name="Lin Z."/>
            <person name="Wang H."/>
            <person name="Zhou H."/>
            <person name="Yim W.C."/>
            <person name="Priest H.D."/>
            <person name="Zheng C."/>
            <person name="Woodhouse M."/>
            <person name="Edger P.P."/>
            <person name="Guyot R."/>
            <person name="Guo H.B."/>
            <person name="Guo H."/>
            <person name="Zheng G."/>
            <person name="Singh R."/>
            <person name="Sharma A."/>
            <person name="Min X."/>
            <person name="Zheng Y."/>
            <person name="Lee H."/>
            <person name="Gurtowski J."/>
            <person name="Sedlazeck F.J."/>
            <person name="Harkess A."/>
            <person name="McKain M.R."/>
            <person name="Liao Z."/>
            <person name="Fang J."/>
            <person name="Liu J."/>
            <person name="Zhang X."/>
            <person name="Zhang Q."/>
            <person name="Hu W."/>
            <person name="Qin Y."/>
            <person name="Wang K."/>
            <person name="Chen L.Y."/>
            <person name="Shirley N."/>
            <person name="Lin Y.R."/>
            <person name="Liu L.Y."/>
            <person name="Hernandez A.G."/>
            <person name="Wright C.L."/>
            <person name="Bulone V."/>
            <person name="Tuskan G.A."/>
            <person name="Heath K."/>
            <person name="Zee F."/>
            <person name="Moore P.H."/>
            <person name="Sunkar R."/>
            <person name="Leebens-Mack J.H."/>
            <person name="Mockler T."/>
            <person name="Bennetzen J.L."/>
            <person name="Freeling M."/>
            <person name="Sankoff D."/>
            <person name="Paterson A.H."/>
            <person name="Zhu X."/>
            <person name="Yang X."/>
            <person name="Smith J.A."/>
            <person name="Cushman J.C."/>
            <person name="Paull R.E."/>
            <person name="Yu Q."/>
        </authorList>
    </citation>
    <scope>NUCLEOTIDE SEQUENCE [LARGE SCALE GENOMIC DNA]</scope>
    <source>
        <strain evidence="2">cv. F153</strain>
    </source>
</reference>
<name>A0A6P5FLK2_ANACO</name>
<dbReference type="RefSeq" id="XP_020097179.1">
    <property type="nucleotide sequence ID" value="XM_020241590.1"/>
</dbReference>
<dbReference type="OrthoDB" id="1864854at2759"/>
<dbReference type="GeneID" id="109716262"/>
<dbReference type="AlphaFoldDB" id="A0A6P5FLK2"/>
<dbReference type="RefSeq" id="XP_020097181.1">
    <property type="nucleotide sequence ID" value="XM_020241592.1"/>
</dbReference>
<gene>
    <name evidence="3 4" type="primary">LOC109716262</name>
</gene>
<evidence type="ECO:0000259" key="1">
    <source>
        <dbReference type="Pfam" id="PF25349"/>
    </source>
</evidence>
<feature type="domain" description="Poor homologous synapsis 1 PH" evidence="1">
    <location>
        <begin position="52"/>
        <end position="140"/>
    </location>
</feature>
<reference evidence="3 4" key="2">
    <citation type="submission" date="2025-04" db="UniProtKB">
        <authorList>
            <consortium name="RefSeq"/>
        </authorList>
    </citation>
    <scope>IDENTIFICATION</scope>
    <source>
        <tissue evidence="3 4">Leaf</tissue>
    </source>
</reference>
<keyword evidence="2" id="KW-1185">Reference proteome</keyword>